<reference evidence="6" key="2">
    <citation type="submission" date="2020-09" db="EMBL/GenBank/DDBJ databases">
        <authorList>
            <person name="Sun Q."/>
            <person name="Sedlacek I."/>
        </authorList>
    </citation>
    <scope>NUCLEOTIDE SEQUENCE</scope>
    <source>
        <strain evidence="6">CCM 7684</strain>
    </source>
</reference>
<evidence type="ECO:0000313" key="7">
    <source>
        <dbReference type="Proteomes" id="UP000602745"/>
    </source>
</evidence>
<comment type="caution">
    <text evidence="6">The sequence shown here is derived from an EMBL/GenBank/DDBJ whole genome shotgun (WGS) entry which is preliminary data.</text>
</comment>
<feature type="active site" description="Proton donor/acceptor" evidence="2">
    <location>
        <position position="224"/>
    </location>
</feature>
<evidence type="ECO:0000256" key="2">
    <source>
        <dbReference type="PIRSR" id="PIRSR605511-1"/>
    </source>
</evidence>
<keyword evidence="3" id="KW-0862">Zinc</keyword>
<dbReference type="PANTHER" id="PTHR47572:SF5">
    <property type="entry name" value="BLR2277 PROTEIN"/>
    <property type="match status" value="1"/>
</dbReference>
<dbReference type="PRINTS" id="PR01790">
    <property type="entry name" value="SMP30FAMILY"/>
</dbReference>
<dbReference type="GO" id="GO:0046872">
    <property type="term" value="F:metal ion binding"/>
    <property type="evidence" value="ECO:0007669"/>
    <property type="project" value="UniProtKB-KW"/>
</dbReference>
<keyword evidence="1" id="KW-0677">Repeat</keyword>
<dbReference type="Proteomes" id="UP000602745">
    <property type="component" value="Unassembled WGS sequence"/>
</dbReference>
<feature type="domain" description="SMP-30/Gluconolactonase/LRE-like region" evidence="5">
    <location>
        <begin position="43"/>
        <end position="282"/>
    </location>
</feature>
<evidence type="ECO:0000256" key="3">
    <source>
        <dbReference type="PIRSR" id="PIRSR605511-2"/>
    </source>
</evidence>
<dbReference type="InterPro" id="IPR051262">
    <property type="entry name" value="SMP-30/CGR1_Lactonase"/>
</dbReference>
<dbReference type="Gene3D" id="2.120.10.30">
    <property type="entry name" value="TolB, C-terminal domain"/>
    <property type="match status" value="1"/>
</dbReference>
<dbReference type="PROSITE" id="PS51125">
    <property type="entry name" value="NHL"/>
    <property type="match status" value="1"/>
</dbReference>
<dbReference type="RefSeq" id="WP_188407819.1">
    <property type="nucleotide sequence ID" value="NZ_BMCP01000001.1"/>
</dbReference>
<dbReference type="PANTHER" id="PTHR47572">
    <property type="entry name" value="LIPOPROTEIN-RELATED"/>
    <property type="match status" value="1"/>
</dbReference>
<organism evidence="6 7">
    <name type="scientific">Agaricicola taiwanensis</name>
    <dbReference type="NCBI Taxonomy" id="591372"/>
    <lineage>
        <taxon>Bacteria</taxon>
        <taxon>Pseudomonadati</taxon>
        <taxon>Pseudomonadota</taxon>
        <taxon>Alphaproteobacteria</taxon>
        <taxon>Rhodobacterales</taxon>
        <taxon>Paracoccaceae</taxon>
        <taxon>Agaricicola</taxon>
    </lineage>
</organism>
<dbReference type="EMBL" id="BMCP01000001">
    <property type="protein sequence ID" value="GGE28420.1"/>
    <property type="molecule type" value="Genomic_DNA"/>
</dbReference>
<evidence type="ECO:0000256" key="4">
    <source>
        <dbReference type="PROSITE-ProRule" id="PRU00504"/>
    </source>
</evidence>
<evidence type="ECO:0000259" key="5">
    <source>
        <dbReference type="Pfam" id="PF08450"/>
    </source>
</evidence>
<evidence type="ECO:0000256" key="1">
    <source>
        <dbReference type="ARBA" id="ARBA00022737"/>
    </source>
</evidence>
<feature type="binding site" evidence="3">
    <location>
        <position position="175"/>
    </location>
    <ligand>
        <name>a divalent metal cation</name>
        <dbReference type="ChEBI" id="CHEBI:60240"/>
    </ligand>
</feature>
<keyword evidence="7" id="KW-1185">Reference proteome</keyword>
<dbReference type="InterPro" id="IPR013658">
    <property type="entry name" value="SGL"/>
</dbReference>
<dbReference type="SUPFAM" id="SSF63829">
    <property type="entry name" value="Calcium-dependent phosphotriesterase"/>
    <property type="match status" value="1"/>
</dbReference>
<feature type="binding site" evidence="3">
    <location>
        <position position="224"/>
    </location>
    <ligand>
        <name>a divalent metal cation</name>
        <dbReference type="ChEBI" id="CHEBI:60240"/>
    </ligand>
</feature>
<comment type="cofactor">
    <cofactor evidence="3">
        <name>Zn(2+)</name>
        <dbReference type="ChEBI" id="CHEBI:29105"/>
    </cofactor>
    <text evidence="3">Binds 1 divalent metal cation per subunit.</text>
</comment>
<dbReference type="InterPro" id="IPR001258">
    <property type="entry name" value="NHL_repeat"/>
</dbReference>
<accession>A0A8J2YF51</accession>
<keyword evidence="3" id="KW-0479">Metal-binding</keyword>
<evidence type="ECO:0000313" key="6">
    <source>
        <dbReference type="EMBL" id="GGE28420.1"/>
    </source>
</evidence>
<feature type="binding site" evidence="3">
    <location>
        <position position="128"/>
    </location>
    <ligand>
        <name>substrate</name>
    </ligand>
</feature>
<sequence>MYAVPENIQTRVFARLPDALRITDRKTSWVEARQHVRPHSFLEGPSIDRNGNLYCTDIPYGRIFKVTPDGTFHLVTEYDGEPNGLKIHQDGRLFVTDHKRGIIAVDPDTGAITPIMERAYSEGFRGVNDLCFARNGDLYFTDQGQTGLQDPSGKVYKLHNDGRLSCLISGIPSPNGLVLNREETMLFVNVTRANAVWRLPLLPHDRVAKAGVFLNLSGGLSGPDGIAVDAEGNVAVAHTGLGTIWLFSRLGEPLYRVRSCAGLKTTNIAYGGPDNKTLFITESESGSILAADMPVAGHPMYSHT</sequence>
<reference evidence="6" key="1">
    <citation type="journal article" date="2014" name="Int. J. Syst. Evol. Microbiol.">
        <title>Complete genome sequence of Corynebacterium casei LMG S-19264T (=DSM 44701T), isolated from a smear-ripened cheese.</title>
        <authorList>
            <consortium name="US DOE Joint Genome Institute (JGI-PGF)"/>
            <person name="Walter F."/>
            <person name="Albersmeier A."/>
            <person name="Kalinowski J."/>
            <person name="Ruckert C."/>
        </authorList>
    </citation>
    <scope>NUCLEOTIDE SEQUENCE</scope>
    <source>
        <strain evidence="6">CCM 7684</strain>
    </source>
</reference>
<dbReference type="Pfam" id="PF08450">
    <property type="entry name" value="SGL"/>
    <property type="match status" value="1"/>
</dbReference>
<dbReference type="InterPro" id="IPR011042">
    <property type="entry name" value="6-blade_b-propeller_TolB-like"/>
</dbReference>
<gene>
    <name evidence="6" type="ORF">GCM10007276_02020</name>
</gene>
<name>A0A8J2YF51_9RHOB</name>
<feature type="repeat" description="NHL" evidence="4">
    <location>
        <begin position="207"/>
        <end position="250"/>
    </location>
</feature>
<dbReference type="AlphaFoldDB" id="A0A8J2YF51"/>
<protein>
    <submittedName>
        <fullName evidence="6">Gluconolactonase</fullName>
    </submittedName>
</protein>
<dbReference type="InterPro" id="IPR005511">
    <property type="entry name" value="SMP-30"/>
</dbReference>
<proteinExistence type="predicted"/>
<feature type="binding site" evidence="3">
    <location>
        <position position="43"/>
    </location>
    <ligand>
        <name>a divalent metal cation</name>
        <dbReference type="ChEBI" id="CHEBI:60240"/>
    </ligand>
</feature>